<evidence type="ECO:0000313" key="3">
    <source>
        <dbReference type="Proteomes" id="UP000243217"/>
    </source>
</evidence>
<sequence>MATIRNSSRMAHTTMQYSVDKKGLKWDVVEEQTNEPSVHWKVELCVKEMKVVLQQHKEKVEEALRVEYESLLQSIDAEINETKQKLEVFHNVNGAIYEKCTKRLKRIADTVTTEISEVSTLHEQIFKEATQVLDKAKLKTIREFKCEAEKMLKAAK</sequence>
<gene>
    <name evidence="2" type="ORF">THRCLA_01743</name>
</gene>
<dbReference type="EMBL" id="JNBS01000366">
    <property type="protein sequence ID" value="OQS06204.1"/>
    <property type="molecule type" value="Genomic_DNA"/>
</dbReference>
<proteinExistence type="predicted"/>
<dbReference type="AlphaFoldDB" id="A0A1W0A7C9"/>
<dbReference type="OrthoDB" id="70674at2759"/>
<comment type="caution">
    <text evidence="2">The sequence shown here is derived from an EMBL/GenBank/DDBJ whole genome shotgun (WGS) entry which is preliminary data.</text>
</comment>
<evidence type="ECO:0000256" key="1">
    <source>
        <dbReference type="SAM" id="Coils"/>
    </source>
</evidence>
<feature type="coiled-coil region" evidence="1">
    <location>
        <begin position="46"/>
        <end position="85"/>
    </location>
</feature>
<keyword evidence="3" id="KW-1185">Reference proteome</keyword>
<name>A0A1W0A7C9_9STRA</name>
<accession>A0A1W0A7C9</accession>
<evidence type="ECO:0000313" key="2">
    <source>
        <dbReference type="EMBL" id="OQS06204.1"/>
    </source>
</evidence>
<dbReference type="Proteomes" id="UP000243217">
    <property type="component" value="Unassembled WGS sequence"/>
</dbReference>
<protein>
    <submittedName>
        <fullName evidence="2">Uncharacterized protein</fullName>
    </submittedName>
</protein>
<organism evidence="2 3">
    <name type="scientific">Thraustotheca clavata</name>
    <dbReference type="NCBI Taxonomy" id="74557"/>
    <lineage>
        <taxon>Eukaryota</taxon>
        <taxon>Sar</taxon>
        <taxon>Stramenopiles</taxon>
        <taxon>Oomycota</taxon>
        <taxon>Saprolegniomycetes</taxon>
        <taxon>Saprolegniales</taxon>
        <taxon>Achlyaceae</taxon>
        <taxon>Thraustotheca</taxon>
    </lineage>
</organism>
<reference evidence="2 3" key="1">
    <citation type="journal article" date="2014" name="Genome Biol. Evol.">
        <title>The secreted proteins of Achlya hypogyna and Thraustotheca clavata identify the ancestral oomycete secretome and reveal gene acquisitions by horizontal gene transfer.</title>
        <authorList>
            <person name="Misner I."/>
            <person name="Blouin N."/>
            <person name="Leonard G."/>
            <person name="Richards T.A."/>
            <person name="Lane C.E."/>
        </authorList>
    </citation>
    <scope>NUCLEOTIDE SEQUENCE [LARGE SCALE GENOMIC DNA]</scope>
    <source>
        <strain evidence="2 3">ATCC 34112</strain>
    </source>
</reference>
<keyword evidence="1" id="KW-0175">Coiled coil</keyword>